<name>A0A4W5QFA2_9TELE</name>
<organism evidence="2 3">
    <name type="scientific">Hucho hucho</name>
    <name type="common">huchen</name>
    <dbReference type="NCBI Taxonomy" id="62062"/>
    <lineage>
        <taxon>Eukaryota</taxon>
        <taxon>Metazoa</taxon>
        <taxon>Chordata</taxon>
        <taxon>Craniata</taxon>
        <taxon>Vertebrata</taxon>
        <taxon>Euteleostomi</taxon>
        <taxon>Actinopterygii</taxon>
        <taxon>Neopterygii</taxon>
        <taxon>Teleostei</taxon>
        <taxon>Protacanthopterygii</taxon>
        <taxon>Salmoniformes</taxon>
        <taxon>Salmonidae</taxon>
        <taxon>Salmoninae</taxon>
        <taxon>Hucho</taxon>
    </lineage>
</organism>
<keyword evidence="3" id="KW-1185">Reference proteome</keyword>
<protein>
    <recommendedName>
        <fullName evidence="1">GH18 domain-containing protein</fullName>
    </recommendedName>
</protein>
<dbReference type="GO" id="GO:0004568">
    <property type="term" value="F:chitinase activity"/>
    <property type="evidence" value="ECO:0007669"/>
    <property type="project" value="TreeGrafter"/>
</dbReference>
<reference evidence="3" key="1">
    <citation type="submission" date="2018-06" db="EMBL/GenBank/DDBJ databases">
        <title>Genome assembly of Danube salmon.</title>
        <authorList>
            <person name="Macqueen D.J."/>
            <person name="Gundappa M.K."/>
        </authorList>
    </citation>
    <scope>NUCLEOTIDE SEQUENCE [LARGE SCALE GENOMIC DNA]</scope>
</reference>
<reference evidence="2" key="2">
    <citation type="submission" date="2025-08" db="UniProtKB">
        <authorList>
            <consortium name="Ensembl"/>
        </authorList>
    </citation>
    <scope>IDENTIFICATION</scope>
</reference>
<dbReference type="PROSITE" id="PS51910">
    <property type="entry name" value="GH18_2"/>
    <property type="match status" value="1"/>
</dbReference>
<dbReference type="GO" id="GO:0006032">
    <property type="term" value="P:chitin catabolic process"/>
    <property type="evidence" value="ECO:0007669"/>
    <property type="project" value="TreeGrafter"/>
</dbReference>
<dbReference type="GeneTree" id="ENSGT00940000154557"/>
<dbReference type="AlphaFoldDB" id="A0A4W5QFA2"/>
<feature type="domain" description="GH18" evidence="1">
    <location>
        <begin position="36"/>
        <end position="171"/>
    </location>
</feature>
<dbReference type="Gene3D" id="3.20.20.80">
    <property type="entry name" value="Glycosidases"/>
    <property type="match status" value="1"/>
</dbReference>
<accession>A0A4W5QFA2</accession>
<dbReference type="Proteomes" id="UP000314982">
    <property type="component" value="Unassembled WGS sequence"/>
</dbReference>
<dbReference type="PANTHER" id="PTHR11177">
    <property type="entry name" value="CHITINASE"/>
    <property type="match status" value="1"/>
</dbReference>
<dbReference type="InterPro" id="IPR001223">
    <property type="entry name" value="Glyco_hydro18_cat"/>
</dbReference>
<dbReference type="GO" id="GO:0005975">
    <property type="term" value="P:carbohydrate metabolic process"/>
    <property type="evidence" value="ECO:0007669"/>
    <property type="project" value="InterPro"/>
</dbReference>
<dbReference type="STRING" id="62062.ENSHHUP00000076101"/>
<dbReference type="InterPro" id="IPR017853">
    <property type="entry name" value="GH"/>
</dbReference>
<evidence type="ECO:0000259" key="1">
    <source>
        <dbReference type="PROSITE" id="PS51910"/>
    </source>
</evidence>
<evidence type="ECO:0000313" key="3">
    <source>
        <dbReference type="Proteomes" id="UP000314982"/>
    </source>
</evidence>
<dbReference type="SUPFAM" id="SSF51445">
    <property type="entry name" value="(Trans)glycosidases"/>
    <property type="match status" value="1"/>
</dbReference>
<dbReference type="Pfam" id="PF00704">
    <property type="entry name" value="Glyco_hydro_18"/>
    <property type="match status" value="1"/>
</dbReference>
<dbReference type="InterPro" id="IPR050314">
    <property type="entry name" value="Glycosyl_Hydrlase_18"/>
</dbReference>
<dbReference type="GO" id="GO:0008061">
    <property type="term" value="F:chitin binding"/>
    <property type="evidence" value="ECO:0007669"/>
    <property type="project" value="TreeGrafter"/>
</dbReference>
<dbReference type="GO" id="GO:0005576">
    <property type="term" value="C:extracellular region"/>
    <property type="evidence" value="ECO:0007669"/>
    <property type="project" value="TreeGrafter"/>
</dbReference>
<sequence length="171" mass="19534">MNNGSVRIQINFPKQVGPVENNFLGCTICGNERSSYILSCYFTNWGQYQRGAGKHLIADLDPFLCDHLIYAFACMANNEIKTSKWNDEILFGQFQTLKNQNSKSNLKTLLVIGDLHLPEARSDRVWDSTQMVPYNKQNVWVRYNNVKSLQNKICVCGSFHQLQVSPPLSIK</sequence>
<dbReference type="PANTHER" id="PTHR11177:SF188">
    <property type="entry name" value="ACIDIC MAMMALIAN CHITINASE"/>
    <property type="match status" value="1"/>
</dbReference>
<proteinExistence type="predicted"/>
<dbReference type="Ensembl" id="ENSHHUT00000078582.1">
    <property type="protein sequence ID" value="ENSHHUP00000076101.1"/>
    <property type="gene ID" value="ENSHHUG00000044544.1"/>
</dbReference>
<evidence type="ECO:0000313" key="2">
    <source>
        <dbReference type="Ensembl" id="ENSHHUP00000076101.1"/>
    </source>
</evidence>
<reference evidence="2" key="3">
    <citation type="submission" date="2025-09" db="UniProtKB">
        <authorList>
            <consortium name="Ensembl"/>
        </authorList>
    </citation>
    <scope>IDENTIFICATION</scope>
</reference>